<dbReference type="OrthoDB" id="9806701at2"/>
<dbReference type="AlphaFoldDB" id="A0A2M9HCC5"/>
<protein>
    <submittedName>
        <fullName evidence="1">Uncharacterized protein</fullName>
    </submittedName>
</protein>
<dbReference type="RefSeq" id="WP_100513782.1">
    <property type="nucleotide sequence ID" value="NZ_PEBK01000013.1"/>
</dbReference>
<sequence>MRHGDNSWEYAEYIFHLVNHYLTHGALGYTYRNMVLAGTESTWGWHQNSLFSVDTEAKTFTRNPEYYVLRHYSHFVRPGARVLEVEGRFSLISPPCMAFYGIVA</sequence>
<reference evidence="1 2" key="1">
    <citation type="submission" date="2017-10" db="EMBL/GenBank/DDBJ databases">
        <title>Draft genome sequences of strains TRE 1, TRE 9, TRE H and TRI 7, isolated from tamarins, belonging to four potential novel Bifidobacterium species.</title>
        <authorList>
            <person name="Mattarelli P."/>
            <person name="Modesto M."/>
            <person name="Puglisi E."/>
            <person name="Morelli L."/>
            <person name="Spezio C."/>
            <person name="Bonetti A."/>
            <person name="Sandri C."/>
        </authorList>
    </citation>
    <scope>NUCLEOTIDE SEQUENCE [LARGE SCALE GENOMIC DNA]</scope>
    <source>
        <strain evidence="2">TRI7</strain>
    </source>
</reference>
<comment type="caution">
    <text evidence="1">The sequence shown here is derived from an EMBL/GenBank/DDBJ whole genome shotgun (WGS) entry which is preliminary data.</text>
</comment>
<dbReference type="EMBL" id="PEBK01000013">
    <property type="protein sequence ID" value="PJM74459.1"/>
    <property type="molecule type" value="Genomic_DNA"/>
</dbReference>
<dbReference type="Gene3D" id="3.20.20.80">
    <property type="entry name" value="Glycosidases"/>
    <property type="match status" value="1"/>
</dbReference>
<gene>
    <name evidence="1" type="ORF">CSQ87_10260</name>
</gene>
<organism evidence="1 2">
    <name type="scientific">Bifidobacterium simiarum</name>
    <dbReference type="NCBI Taxonomy" id="2045441"/>
    <lineage>
        <taxon>Bacteria</taxon>
        <taxon>Bacillati</taxon>
        <taxon>Actinomycetota</taxon>
        <taxon>Actinomycetes</taxon>
        <taxon>Bifidobacteriales</taxon>
        <taxon>Bifidobacteriaceae</taxon>
        <taxon>Bifidobacterium</taxon>
    </lineage>
</organism>
<evidence type="ECO:0000313" key="1">
    <source>
        <dbReference type="EMBL" id="PJM74459.1"/>
    </source>
</evidence>
<name>A0A2M9HCC5_9BIFI</name>
<keyword evidence="2" id="KW-1185">Reference proteome</keyword>
<evidence type="ECO:0000313" key="2">
    <source>
        <dbReference type="Proteomes" id="UP000231451"/>
    </source>
</evidence>
<dbReference type="Proteomes" id="UP000231451">
    <property type="component" value="Unassembled WGS sequence"/>
</dbReference>
<proteinExistence type="predicted"/>
<accession>A0A2M9HCC5</accession>
<dbReference type="SUPFAM" id="SSF51445">
    <property type="entry name" value="(Trans)glycosidases"/>
    <property type="match status" value="1"/>
</dbReference>
<dbReference type="InterPro" id="IPR017853">
    <property type="entry name" value="GH"/>
</dbReference>